<name>A0ABZ2FFZ7_9MICO</name>
<dbReference type="EMBL" id="CP104874">
    <property type="protein sequence ID" value="WWF06239.1"/>
    <property type="molecule type" value="Genomic_DNA"/>
</dbReference>
<sequence length="798" mass="87574">MRGFLDDDHLDGPHEVHISFRPERVAVPIPSGAVDRALAVIEEQCQVWGGATTPLIPLVRDGAVPDAYANALPGSAVDHVLGLDIFALGSPGPLRPDMTVHEQEWWGSQFAPALLEYHLQDSYGILEVVELAPDDPWRPIYAACLGRLPDTPTPDLLTAGYLQPDLTFEDFFRVERVHAEGSLDDLLARLSAEGRITPRQLSMLNLAYGNAGSTALRSKPNVLPSPEFERYDAGPNVIVVCSPGSLDDLALLWNLRGAHGDRRVLPIGLPLDDVTPAAIQTLAAHERIARNGFAHRSAYITSASLDAEAITDRLGTTVEGDNPLIAVGALSAMLDFGRPGGWHRDDVLVWRAGRAQLTPLPPDSHLEIFQRGSMSDLTRVVYDLAVPSSPFPHVADVRVDPFTVTFAAGRRTSSNIGMRSRSQVQHVEWPSTSLIARSIARRRDLELSESEPGRACRVLLSGMKDLGYVSFIAHAPLLDLLEEMAARHGIGWYKARLRALNEVADLVAAVPSTADDLSDRPFAAFKKVLGNNDGAARFWLLWAERAGLMIKGLPLQCLKCLAKQWIPVNAFSPPIICRGCGEPMDQPFGRSTTVNFTYRLSERLRRVYEQDAMGHLLVAHFFDSLLSSGKSGRLIGLHAGMEVRSVDKSAPLGEADVLLLTRRGEFIPVEVKRRATGLTVDEITKLDDLATAMTSPWSAIAACEYSTDAEMDLAQSVVRNEVDGTYMRMALTYDQLLEPRLAWSIGGDPFAFKQLTSGEIAKRERDFVDGLARRSTDEAESMFEYEMLNRHTPPTSPP</sequence>
<evidence type="ECO:0000313" key="2">
    <source>
        <dbReference type="Proteomes" id="UP001381003"/>
    </source>
</evidence>
<organism evidence="1 2">
    <name type="scientific">Janibacter terrae</name>
    <dbReference type="NCBI Taxonomy" id="103817"/>
    <lineage>
        <taxon>Bacteria</taxon>
        <taxon>Bacillati</taxon>
        <taxon>Actinomycetota</taxon>
        <taxon>Actinomycetes</taxon>
        <taxon>Micrococcales</taxon>
        <taxon>Intrasporangiaceae</taxon>
        <taxon>Janibacter</taxon>
    </lineage>
</organism>
<evidence type="ECO:0000313" key="1">
    <source>
        <dbReference type="EMBL" id="WWF06239.1"/>
    </source>
</evidence>
<accession>A0ABZ2FFZ7</accession>
<dbReference type="RefSeq" id="WP_338538888.1">
    <property type="nucleotide sequence ID" value="NZ_CP104874.1"/>
</dbReference>
<gene>
    <name evidence="1" type="ORF">N5P18_05025</name>
</gene>
<proteinExistence type="predicted"/>
<keyword evidence="2" id="KW-1185">Reference proteome</keyword>
<reference evidence="1 2" key="1">
    <citation type="submission" date="2022-09" db="EMBL/GenBank/DDBJ databases">
        <title>Complete genome sequence of Janibacter terrae strain COS04-44, PCL-degrading bacteria isolated from oil spilled coast.</title>
        <authorList>
            <person name="Park H."/>
            <person name="Kim J.Y."/>
            <person name="An S.H."/>
            <person name="Lee C.M."/>
            <person name="Weon H.-Y."/>
        </authorList>
    </citation>
    <scope>NUCLEOTIDE SEQUENCE [LARGE SCALE GENOMIC DNA]</scope>
    <source>
        <strain evidence="1 2">COS04-44</strain>
    </source>
</reference>
<protein>
    <submittedName>
        <fullName evidence="1">Uncharacterized protein</fullName>
    </submittedName>
</protein>
<dbReference type="Proteomes" id="UP001381003">
    <property type="component" value="Chromosome"/>
</dbReference>